<comment type="caution">
    <text evidence="1">The sequence shown here is derived from an EMBL/GenBank/DDBJ whole genome shotgun (WGS) entry which is preliminary data.</text>
</comment>
<dbReference type="VEuPathDB" id="VectorBase:SSCA006096"/>
<organism evidence="1 2">
    <name type="scientific">Sarcoptes scabiei</name>
    <name type="common">Itch mite</name>
    <name type="synonym">Acarus scabiei</name>
    <dbReference type="NCBI Taxonomy" id="52283"/>
    <lineage>
        <taxon>Eukaryota</taxon>
        <taxon>Metazoa</taxon>
        <taxon>Ecdysozoa</taxon>
        <taxon>Arthropoda</taxon>
        <taxon>Chelicerata</taxon>
        <taxon>Arachnida</taxon>
        <taxon>Acari</taxon>
        <taxon>Acariformes</taxon>
        <taxon>Sarcoptiformes</taxon>
        <taxon>Astigmata</taxon>
        <taxon>Psoroptidia</taxon>
        <taxon>Sarcoptoidea</taxon>
        <taxon>Sarcoptidae</taxon>
        <taxon>Sarcoptinae</taxon>
        <taxon>Sarcoptes</taxon>
    </lineage>
</organism>
<gene>
    <name evidence="1" type="ORF">QR98_0029420</name>
</gene>
<accession>A0A132A0L7</accession>
<proteinExistence type="predicted"/>
<dbReference type="AlphaFoldDB" id="A0A132A0L7"/>
<name>A0A132A0L7_SARSC</name>
<protein>
    <submittedName>
        <fullName evidence="1">Uncharacterized protein</fullName>
    </submittedName>
</protein>
<sequence length="60" mass="6942">MNQIQSFKSSQIQPNPDYLLDLSKQLNEIGFIGFLQSFKETKTKTNKTVSITSKIDWFDV</sequence>
<evidence type="ECO:0000313" key="2">
    <source>
        <dbReference type="Proteomes" id="UP000616769"/>
    </source>
</evidence>
<evidence type="ECO:0000313" key="1">
    <source>
        <dbReference type="EMBL" id="KPM04493.1"/>
    </source>
</evidence>
<dbReference type="Proteomes" id="UP000616769">
    <property type="component" value="Unassembled WGS sequence"/>
</dbReference>
<reference evidence="1 2" key="1">
    <citation type="journal article" date="2015" name="Parasit. Vectors">
        <title>Draft genome of the scabies mite.</title>
        <authorList>
            <person name="Rider S.D.Jr."/>
            <person name="Morgan M.S."/>
            <person name="Arlian L.G."/>
        </authorList>
    </citation>
    <scope>NUCLEOTIDE SEQUENCE [LARGE SCALE GENOMIC DNA]</scope>
    <source>
        <strain evidence="1">Arlian Lab</strain>
    </source>
</reference>
<dbReference type="EMBL" id="JXLN01009042">
    <property type="protein sequence ID" value="KPM04493.1"/>
    <property type="molecule type" value="Genomic_DNA"/>
</dbReference>